<accession>A0A1E3XF68</accession>
<dbReference type="CDD" id="cd06464">
    <property type="entry name" value="ACD_sHsps-like"/>
    <property type="match status" value="1"/>
</dbReference>
<feature type="domain" description="SHSP" evidence="3">
    <location>
        <begin position="105"/>
        <end position="191"/>
    </location>
</feature>
<sequence>MPKRPKNEKPEIEKDEGFDFGLGKISIGGSGMAGLGGVFEGIGNLLGAISKMQQEGKGIISETGEIRGLGDKVKGVYGFTVSTLATGEQKVEHFGHVIKKTPKGPVVEELREPIVDVFDEKDHILVVAELPGIKEEDIKTDIKGNVLNISSEKGERKYKKEVLLPSKVKAEPISSTYKNGILEIKLKKQAP</sequence>
<evidence type="ECO:0000256" key="2">
    <source>
        <dbReference type="RuleBase" id="RU003616"/>
    </source>
</evidence>
<organism evidence="5 6">
    <name type="scientific">Candidatus Scalindua rubra</name>
    <dbReference type="NCBI Taxonomy" id="1872076"/>
    <lineage>
        <taxon>Bacteria</taxon>
        <taxon>Pseudomonadati</taxon>
        <taxon>Planctomycetota</taxon>
        <taxon>Candidatus Brocadiia</taxon>
        <taxon>Candidatus Brocadiales</taxon>
        <taxon>Candidatus Scalinduaceae</taxon>
        <taxon>Candidatus Scalindua</taxon>
    </lineage>
</organism>
<evidence type="ECO:0000313" key="5">
    <source>
        <dbReference type="EMBL" id="ODS34282.1"/>
    </source>
</evidence>
<dbReference type="Proteomes" id="UP000094056">
    <property type="component" value="Unassembled WGS sequence"/>
</dbReference>
<reference evidence="5 6" key="1">
    <citation type="submission" date="2016-07" db="EMBL/GenBank/DDBJ databases">
        <title>Draft genome of Scalindua rubra, obtained from a brine-seawater interface in the Red Sea, sheds light on salt adaptation in anammox bacteria.</title>
        <authorList>
            <person name="Speth D.R."/>
            <person name="Lagkouvardos I."/>
            <person name="Wang Y."/>
            <person name="Qian P.-Y."/>
            <person name="Dutilh B.E."/>
            <person name="Jetten M.S."/>
        </authorList>
    </citation>
    <scope>NUCLEOTIDE SEQUENCE [LARGE SCALE GENOMIC DNA]</scope>
    <source>
        <strain evidence="5">BSI-1</strain>
    </source>
</reference>
<dbReference type="InterPro" id="IPR007052">
    <property type="entry name" value="CS_dom"/>
</dbReference>
<dbReference type="SUPFAM" id="SSF49764">
    <property type="entry name" value="HSP20-like chaperones"/>
    <property type="match status" value="1"/>
</dbReference>
<comment type="caution">
    <text evidence="5">The sequence shown here is derived from an EMBL/GenBank/DDBJ whole genome shotgun (WGS) entry which is preliminary data.</text>
</comment>
<gene>
    <name evidence="5" type="ORF">SCARUB_00541</name>
</gene>
<comment type="similarity">
    <text evidence="1 2">Belongs to the small heat shock protein (HSP20) family.</text>
</comment>
<dbReference type="Gene3D" id="2.60.40.790">
    <property type="match status" value="1"/>
</dbReference>
<dbReference type="PROSITE" id="PS51203">
    <property type="entry name" value="CS"/>
    <property type="match status" value="1"/>
</dbReference>
<dbReference type="AlphaFoldDB" id="A0A1E3XF68"/>
<dbReference type="InterPro" id="IPR008978">
    <property type="entry name" value="HSP20-like_chaperone"/>
</dbReference>
<dbReference type="InterPro" id="IPR002068">
    <property type="entry name" value="A-crystallin/Hsp20_dom"/>
</dbReference>
<dbReference type="Pfam" id="PF00011">
    <property type="entry name" value="HSP20"/>
    <property type="match status" value="1"/>
</dbReference>
<evidence type="ECO:0000259" key="4">
    <source>
        <dbReference type="PROSITE" id="PS51203"/>
    </source>
</evidence>
<evidence type="ECO:0000259" key="3">
    <source>
        <dbReference type="PROSITE" id="PS01031"/>
    </source>
</evidence>
<evidence type="ECO:0000256" key="1">
    <source>
        <dbReference type="PROSITE-ProRule" id="PRU00285"/>
    </source>
</evidence>
<feature type="domain" description="CS" evidence="4">
    <location>
        <begin position="110"/>
        <end position="191"/>
    </location>
</feature>
<protein>
    <submittedName>
        <fullName evidence="5">Heat shock protein</fullName>
    </submittedName>
</protein>
<keyword evidence="5" id="KW-0346">Stress response</keyword>
<dbReference type="PROSITE" id="PS01031">
    <property type="entry name" value="SHSP"/>
    <property type="match status" value="1"/>
</dbReference>
<name>A0A1E3XF68_9BACT</name>
<dbReference type="EMBL" id="MAYW01000009">
    <property type="protein sequence ID" value="ODS34282.1"/>
    <property type="molecule type" value="Genomic_DNA"/>
</dbReference>
<evidence type="ECO:0000313" key="6">
    <source>
        <dbReference type="Proteomes" id="UP000094056"/>
    </source>
</evidence>
<proteinExistence type="inferred from homology"/>